<evidence type="ECO:0000259" key="7">
    <source>
        <dbReference type="Pfam" id="PF00441"/>
    </source>
</evidence>
<proteinExistence type="inferred from homology"/>
<dbReference type="InterPro" id="IPR046373">
    <property type="entry name" value="Acyl-CoA_Oxase/DH_mid-dom_sf"/>
</dbReference>
<keyword evidence="10" id="KW-1185">Reference proteome</keyword>
<dbReference type="Gene3D" id="1.10.540.10">
    <property type="entry name" value="Acyl-CoA dehydrogenase/oxidase, N-terminal domain"/>
    <property type="match status" value="1"/>
</dbReference>
<dbReference type="PANTHER" id="PTHR43884">
    <property type="entry name" value="ACYL-COA DEHYDROGENASE"/>
    <property type="match status" value="1"/>
</dbReference>
<evidence type="ECO:0000256" key="4">
    <source>
        <dbReference type="ARBA" id="ARBA00022827"/>
    </source>
</evidence>
<dbReference type="Proteomes" id="UP000295302">
    <property type="component" value="Unassembled WGS sequence"/>
</dbReference>
<feature type="compositionally biased region" description="Basic residues" evidence="6">
    <location>
        <begin position="25"/>
        <end position="39"/>
    </location>
</feature>
<gene>
    <name evidence="9" type="ORF">E1286_25120</name>
</gene>
<dbReference type="GO" id="GO:0050660">
    <property type="term" value="F:flavin adenine dinucleotide binding"/>
    <property type="evidence" value="ECO:0007669"/>
    <property type="project" value="InterPro"/>
</dbReference>
<dbReference type="Pfam" id="PF00441">
    <property type="entry name" value="Acyl-CoA_dh_1"/>
    <property type="match status" value="1"/>
</dbReference>
<evidence type="ECO:0000256" key="6">
    <source>
        <dbReference type="SAM" id="MobiDB-lite"/>
    </source>
</evidence>
<keyword evidence="3" id="KW-0285">Flavoprotein</keyword>
<accession>A0A4R4YLX6</accession>
<dbReference type="AlphaFoldDB" id="A0A4R4YLX6"/>
<dbReference type="Gene3D" id="1.20.140.10">
    <property type="entry name" value="Butyryl-CoA Dehydrogenase, subunit A, domain 3"/>
    <property type="match status" value="1"/>
</dbReference>
<dbReference type="InterPro" id="IPR009100">
    <property type="entry name" value="AcylCoA_DH/oxidase_NM_dom_sf"/>
</dbReference>
<feature type="domain" description="Acyl-CoA dehydrogenase/oxidase N-terminal" evidence="8">
    <location>
        <begin position="87"/>
        <end position="198"/>
    </location>
</feature>
<dbReference type="InterPro" id="IPR036250">
    <property type="entry name" value="AcylCo_DH-like_C"/>
</dbReference>
<feature type="region of interest" description="Disordered" evidence="6">
    <location>
        <begin position="1"/>
        <end position="75"/>
    </location>
</feature>
<evidence type="ECO:0000256" key="1">
    <source>
        <dbReference type="ARBA" id="ARBA00001974"/>
    </source>
</evidence>
<name>A0A4R4YLX6_9ACTN</name>
<evidence type="ECO:0000259" key="8">
    <source>
        <dbReference type="Pfam" id="PF02771"/>
    </source>
</evidence>
<dbReference type="CDD" id="cd00567">
    <property type="entry name" value="ACAD"/>
    <property type="match status" value="1"/>
</dbReference>
<dbReference type="OrthoDB" id="8677713at2"/>
<dbReference type="SUPFAM" id="SSF47203">
    <property type="entry name" value="Acyl-CoA dehydrogenase C-terminal domain-like"/>
    <property type="match status" value="1"/>
</dbReference>
<feature type="domain" description="Acyl-CoA dehydrogenase/oxidase C-terminal" evidence="7">
    <location>
        <begin position="314"/>
        <end position="448"/>
    </location>
</feature>
<evidence type="ECO:0000256" key="5">
    <source>
        <dbReference type="ARBA" id="ARBA00023002"/>
    </source>
</evidence>
<comment type="cofactor">
    <cofactor evidence="1">
        <name>FAD</name>
        <dbReference type="ChEBI" id="CHEBI:57692"/>
    </cofactor>
</comment>
<protein>
    <submittedName>
        <fullName evidence="9">Acyl-CoA dehydrogenase</fullName>
    </submittedName>
</protein>
<dbReference type="InterPro" id="IPR037069">
    <property type="entry name" value="AcylCoA_DH/ox_N_sf"/>
</dbReference>
<dbReference type="Gene3D" id="2.40.110.10">
    <property type="entry name" value="Butyryl-CoA Dehydrogenase, subunit A, domain 2"/>
    <property type="match status" value="1"/>
</dbReference>
<dbReference type="EMBL" id="SMKQ01000085">
    <property type="protein sequence ID" value="TDD45099.1"/>
    <property type="molecule type" value="Genomic_DNA"/>
</dbReference>
<dbReference type="SUPFAM" id="SSF56645">
    <property type="entry name" value="Acyl-CoA dehydrogenase NM domain-like"/>
    <property type="match status" value="1"/>
</dbReference>
<dbReference type="Pfam" id="PF02771">
    <property type="entry name" value="Acyl-CoA_dh_N"/>
    <property type="match status" value="1"/>
</dbReference>
<evidence type="ECO:0000256" key="3">
    <source>
        <dbReference type="ARBA" id="ARBA00022630"/>
    </source>
</evidence>
<dbReference type="GO" id="GO:0003995">
    <property type="term" value="F:acyl-CoA dehydrogenase activity"/>
    <property type="evidence" value="ECO:0007669"/>
    <property type="project" value="TreeGrafter"/>
</dbReference>
<reference evidence="9 10" key="1">
    <citation type="submission" date="2019-03" db="EMBL/GenBank/DDBJ databases">
        <title>Draft genome sequences of novel Actinobacteria.</title>
        <authorList>
            <person name="Sahin N."/>
            <person name="Ay H."/>
            <person name="Saygin H."/>
        </authorList>
    </citation>
    <scope>NUCLEOTIDE SEQUENCE [LARGE SCALE GENOMIC DNA]</scope>
    <source>
        <strain evidence="9 10">CH32</strain>
    </source>
</reference>
<dbReference type="PANTHER" id="PTHR43884:SF20">
    <property type="entry name" value="ACYL-COA DEHYDROGENASE FADE28"/>
    <property type="match status" value="1"/>
</dbReference>
<comment type="caution">
    <text evidence="9">The sequence shown here is derived from an EMBL/GenBank/DDBJ whole genome shotgun (WGS) entry which is preliminary data.</text>
</comment>
<keyword evidence="4" id="KW-0274">FAD</keyword>
<evidence type="ECO:0000313" key="9">
    <source>
        <dbReference type="EMBL" id="TDD45099.1"/>
    </source>
</evidence>
<sequence length="450" mass="47101">MGRGPGAGHPRQRPRPRVGGPRPGGRGRRGRSRRRRRRRDQRDSAQHRRRTGARPAEGPRGRPEHPLQPAEALPLTPSGAHVSLIFTDDQKSLAQTVKRFVADRTPLPKVREVIGGDRSYDPEVWAGLAGTLGLAGLTIPEEYGGAGATHADLSAALRELGAGLVPSPLLACVLAAGTLVALDDEEVNRKLLPRLAEGHVVGTLAVSEPGNRQWIPARPATSAVRSGGGFALSGTKVAVLNGAEAELLLVQAAGPEGTGVYLVERPADGLTVAKDDGVDPTRGTATVTFDGTAARLVAGDAAAALDHVADLANLAIASEQSGAMGACLAMTTEFAKIRYTFGQPIGAYQGVKHKLADMYNLWALSDAALREATRAADEEPAKLGAAAAAARALTSQGYLASAKNTMLLHGGIGFTWEHDAHFFYKNAIAGNVLAGDADYQLDRLADKLGI</sequence>
<dbReference type="InterPro" id="IPR009075">
    <property type="entry name" value="AcylCo_DH/oxidase_C"/>
</dbReference>
<organism evidence="9 10">
    <name type="scientific">Nonomuraea terrae</name>
    <dbReference type="NCBI Taxonomy" id="2530383"/>
    <lineage>
        <taxon>Bacteria</taxon>
        <taxon>Bacillati</taxon>
        <taxon>Actinomycetota</taxon>
        <taxon>Actinomycetes</taxon>
        <taxon>Streptosporangiales</taxon>
        <taxon>Streptosporangiaceae</taxon>
        <taxon>Nonomuraea</taxon>
    </lineage>
</organism>
<evidence type="ECO:0000256" key="2">
    <source>
        <dbReference type="ARBA" id="ARBA00009347"/>
    </source>
</evidence>
<keyword evidence="5" id="KW-0560">Oxidoreductase</keyword>
<evidence type="ECO:0000313" key="10">
    <source>
        <dbReference type="Proteomes" id="UP000295302"/>
    </source>
</evidence>
<comment type="similarity">
    <text evidence="2">Belongs to the acyl-CoA dehydrogenase family.</text>
</comment>
<dbReference type="InterPro" id="IPR013786">
    <property type="entry name" value="AcylCoA_DH/ox_N"/>
</dbReference>